<evidence type="ECO:0000256" key="1">
    <source>
        <dbReference type="ARBA" id="ARBA00009500"/>
    </source>
</evidence>
<dbReference type="Gene3D" id="2.30.39.10">
    <property type="entry name" value="Alpha-1-antitrypsin, domain 1"/>
    <property type="match status" value="1"/>
</dbReference>
<feature type="domain" description="Serpin" evidence="6">
    <location>
        <begin position="34"/>
        <end position="357"/>
    </location>
</feature>
<dbReference type="GO" id="GO:0004867">
    <property type="term" value="F:serine-type endopeptidase inhibitor activity"/>
    <property type="evidence" value="ECO:0007669"/>
    <property type="project" value="UniProtKB-KW"/>
</dbReference>
<evidence type="ECO:0000313" key="7">
    <source>
        <dbReference type="EMBL" id="RZB84921.1"/>
    </source>
</evidence>
<dbReference type="InterPro" id="IPR042185">
    <property type="entry name" value="Serpin_sf_2"/>
</dbReference>
<organism evidence="7 8">
    <name type="scientific">Asbolus verrucosus</name>
    <name type="common">Desert ironclad beetle</name>
    <dbReference type="NCBI Taxonomy" id="1661398"/>
    <lineage>
        <taxon>Eukaryota</taxon>
        <taxon>Metazoa</taxon>
        <taxon>Ecdysozoa</taxon>
        <taxon>Arthropoda</taxon>
        <taxon>Hexapoda</taxon>
        <taxon>Insecta</taxon>
        <taxon>Pterygota</taxon>
        <taxon>Neoptera</taxon>
        <taxon>Endopterygota</taxon>
        <taxon>Coleoptera</taxon>
        <taxon>Polyphaga</taxon>
        <taxon>Cucujiformia</taxon>
        <taxon>Tenebrionidae</taxon>
        <taxon>Pimeliinae</taxon>
        <taxon>Asbolus</taxon>
    </lineage>
</organism>
<dbReference type="InterPro" id="IPR042178">
    <property type="entry name" value="Serpin_sf_1"/>
</dbReference>
<keyword evidence="2" id="KW-0646">Protease inhibitor</keyword>
<dbReference type="SUPFAM" id="SSF56574">
    <property type="entry name" value="Serpins"/>
    <property type="match status" value="1"/>
</dbReference>
<dbReference type="Pfam" id="PF00079">
    <property type="entry name" value="Serpin"/>
    <property type="match status" value="1"/>
</dbReference>
<dbReference type="EMBL" id="QDEB01107605">
    <property type="protein sequence ID" value="RZB84921.1"/>
    <property type="molecule type" value="Genomic_DNA"/>
</dbReference>
<dbReference type="InterPro" id="IPR036186">
    <property type="entry name" value="Serpin_sf"/>
</dbReference>
<comment type="similarity">
    <text evidence="1 4">Belongs to the serpin family.</text>
</comment>
<dbReference type="OrthoDB" id="671595at2759"/>
<dbReference type="InterPro" id="IPR023796">
    <property type="entry name" value="Serpin_dom"/>
</dbReference>
<keyword evidence="8" id="KW-1185">Reference proteome</keyword>
<dbReference type="Proteomes" id="UP000292052">
    <property type="component" value="Unassembled WGS sequence"/>
</dbReference>
<dbReference type="SMART" id="SM00093">
    <property type="entry name" value="SERPIN"/>
    <property type="match status" value="1"/>
</dbReference>
<reference evidence="7 8" key="1">
    <citation type="submission" date="2017-03" db="EMBL/GenBank/DDBJ databases">
        <title>Genome of the blue death feigning beetle - Asbolus verrucosus.</title>
        <authorList>
            <person name="Rider S.D."/>
        </authorList>
    </citation>
    <scope>NUCLEOTIDE SEQUENCE [LARGE SCALE GENOMIC DNA]</scope>
    <source>
        <strain evidence="7">Butters</strain>
        <tissue evidence="7">Head and leg muscle</tissue>
    </source>
</reference>
<feature type="chain" id="PRO_5019715242" evidence="5">
    <location>
        <begin position="21"/>
        <end position="358"/>
    </location>
</feature>
<evidence type="ECO:0000256" key="4">
    <source>
        <dbReference type="RuleBase" id="RU000411"/>
    </source>
</evidence>
<dbReference type="PANTHER" id="PTHR11461">
    <property type="entry name" value="SERINE PROTEASE INHIBITOR, SERPIN"/>
    <property type="match status" value="1"/>
</dbReference>
<evidence type="ECO:0000256" key="2">
    <source>
        <dbReference type="ARBA" id="ARBA00022690"/>
    </source>
</evidence>
<gene>
    <name evidence="7" type="ORF">BDFB_013377</name>
</gene>
<feature type="signal peptide" evidence="5">
    <location>
        <begin position="1"/>
        <end position="20"/>
    </location>
</feature>
<dbReference type="PANTHER" id="PTHR11461:SF211">
    <property type="entry name" value="GH10112P-RELATED"/>
    <property type="match status" value="1"/>
</dbReference>
<evidence type="ECO:0000256" key="5">
    <source>
        <dbReference type="SAM" id="SignalP"/>
    </source>
</evidence>
<protein>
    <submittedName>
        <fullName evidence="7">Serpin domain containing protein</fullName>
    </submittedName>
</protein>
<dbReference type="InterPro" id="IPR000215">
    <property type="entry name" value="Serpin_fam"/>
</dbReference>
<evidence type="ECO:0000256" key="3">
    <source>
        <dbReference type="ARBA" id="ARBA00022900"/>
    </source>
</evidence>
<evidence type="ECO:0000313" key="8">
    <source>
        <dbReference type="Proteomes" id="UP000292052"/>
    </source>
</evidence>
<accession>A0A482VEL3</accession>
<dbReference type="GO" id="GO:0005615">
    <property type="term" value="C:extracellular space"/>
    <property type="evidence" value="ECO:0007669"/>
    <property type="project" value="InterPro"/>
</dbReference>
<dbReference type="AlphaFoldDB" id="A0A482VEL3"/>
<keyword evidence="5" id="KW-0732">Signal</keyword>
<proteinExistence type="inferred from homology"/>
<keyword evidence="3" id="KW-0722">Serine protease inhibitor</keyword>
<name>A0A482VEL3_ASBVE</name>
<comment type="caution">
    <text evidence="7">The sequence shown here is derived from an EMBL/GenBank/DDBJ whole genome shotgun (WGS) entry which is preliminary data.</text>
</comment>
<sequence length="358" mass="40097">MKRIFNLLLILAVNIAENEASLQEFVKGNNLFAASLYKQMVRGGNANFLTSPYSAETVFAFVHSGSKGETAHEIQKSLHLPDAKREIEVAIKMTMSDLESNDLYTFHSANKMYIKEGMPLKKEFRNTAIGVFKADIENIDFGRNEEAAKTIDDWVEKQTSNKIKNLINSKGLDGSTISVLINAIYFKADWRNKFLASNTKLIDFHKTKNLVVKVSAMHHNEKWFNYSECSELNAKFLELPFEDEDVSMIIVLPNEIEGLASLEANVEKTFALRNFSRELVNVALPKFKIETKTKLMGILKNLGIKKAFNGQEADLSGIAGEKGDLVITDALQKTYIDVAENGVEAAAATYIGMFMFPI</sequence>
<dbReference type="Gene3D" id="3.30.497.10">
    <property type="entry name" value="Antithrombin, subunit I, domain 2"/>
    <property type="match status" value="1"/>
</dbReference>
<evidence type="ECO:0000259" key="6">
    <source>
        <dbReference type="SMART" id="SM00093"/>
    </source>
</evidence>